<evidence type="ECO:0000256" key="1">
    <source>
        <dbReference type="PROSITE-ProRule" id="PRU00283"/>
    </source>
</evidence>
<dbReference type="PROSITE" id="PS50067">
    <property type="entry name" value="KINESIN_MOTOR_2"/>
    <property type="match status" value="1"/>
</dbReference>
<feature type="coiled-coil region" evidence="2">
    <location>
        <begin position="443"/>
        <end position="558"/>
    </location>
</feature>
<dbReference type="InterPro" id="IPR027640">
    <property type="entry name" value="Kinesin-like_fam"/>
</dbReference>
<organism evidence="5 6">
    <name type="scientific">Xylaria hypoxylon</name>
    <dbReference type="NCBI Taxonomy" id="37992"/>
    <lineage>
        <taxon>Eukaryota</taxon>
        <taxon>Fungi</taxon>
        <taxon>Dikarya</taxon>
        <taxon>Ascomycota</taxon>
        <taxon>Pezizomycotina</taxon>
        <taxon>Sordariomycetes</taxon>
        <taxon>Xylariomycetidae</taxon>
        <taxon>Xylariales</taxon>
        <taxon>Xylariaceae</taxon>
        <taxon>Xylaria</taxon>
    </lineage>
</organism>
<dbReference type="PRINTS" id="PR00380">
    <property type="entry name" value="KINESINHEAVY"/>
</dbReference>
<feature type="domain" description="Kinesin motor" evidence="4">
    <location>
        <begin position="937"/>
        <end position="1313"/>
    </location>
</feature>
<feature type="coiled-coil region" evidence="2">
    <location>
        <begin position="310"/>
        <end position="387"/>
    </location>
</feature>
<feature type="region of interest" description="Disordered" evidence="3">
    <location>
        <begin position="1195"/>
        <end position="1223"/>
    </location>
</feature>
<comment type="caution">
    <text evidence="5">The sequence shown here is derived from an EMBL/GenBank/DDBJ whole genome shotgun (WGS) entry which is preliminary data.</text>
</comment>
<feature type="region of interest" description="Disordered" evidence="3">
    <location>
        <begin position="185"/>
        <end position="211"/>
    </location>
</feature>
<feature type="coiled-coil region" evidence="2">
    <location>
        <begin position="892"/>
        <end position="919"/>
    </location>
</feature>
<dbReference type="GO" id="GO:0008017">
    <property type="term" value="F:microtubule binding"/>
    <property type="evidence" value="ECO:0007669"/>
    <property type="project" value="InterPro"/>
</dbReference>
<dbReference type="InterPro" id="IPR036961">
    <property type="entry name" value="Kinesin_motor_dom_sf"/>
</dbReference>
<gene>
    <name evidence="5" type="ORF">E0Z10_g2950</name>
</gene>
<keyword evidence="1" id="KW-0547">Nucleotide-binding</keyword>
<dbReference type="InterPro" id="IPR027417">
    <property type="entry name" value="P-loop_NTPase"/>
</dbReference>
<evidence type="ECO:0000256" key="2">
    <source>
        <dbReference type="SAM" id="Coils"/>
    </source>
</evidence>
<protein>
    <recommendedName>
        <fullName evidence="4">Kinesin motor domain-containing protein</fullName>
    </recommendedName>
</protein>
<dbReference type="SUPFAM" id="SSF52540">
    <property type="entry name" value="P-loop containing nucleoside triphosphate hydrolases"/>
    <property type="match status" value="1"/>
</dbReference>
<proteinExistence type="inferred from homology"/>
<evidence type="ECO:0000313" key="6">
    <source>
        <dbReference type="Proteomes" id="UP000297716"/>
    </source>
</evidence>
<sequence length="1362" mass="157178">MYAAFNWAYEAQGTSGFIEYASNPRKPASVAETVNSPRPNIIPKTPSTVYMTPKMYSDDRASVNFDNRTSTQSRSYRNVGVSADLRLPFQPRVHREFGDSKISPFQAKHWNKGRSMSTENGVALSGFGRRDRGLDKDEFPFDTYRRVRAFEERVSGLDQQLNIMQKMINETLANSKNLDNEIKLTSDKANRHKRHETVSDTDNSTLSKQRRTLREQEKARREAENESKTVEFQGQLQDVQDKIQNLSARHEEQRVQFNQAMNSEPSEEWKNLALQSNELLRKLDTMAQQVGDSTRSYLKKYDQQLSGTVSNHLETLQKKLEDNLDGWNQEIKQQREFEEKLLQEYRNGMTWYQHEIETLQEQRSNKEASLEQLRVEFSNERQRLNDDHIEQLNVKATEYTRLTEKQHRKQERLANWHTRKIDEKDDKWQERLASVQEKNAHLVRARNEKQVEHEREAQRAEEQILNLTTDLNKVKRDLDTVVNANQELEVLLKESKQRAPNEFQALRDELDELDAKNIDHLEKIKHFRTATKDLEEQVRDSKENLKRCEQELIECRGRLGDAPREIQELHESHHTATEQLREDFAREKALLEEEYQTQIHAEQEKWEKLEQVAESLSNSKHKQAEQHCKVLEENTRNWEDNISKRRIEWQKELDQAYDLVREVKAKMHSRDAKIESMQQEAQESQNRVHGLTAELDQTKEAQGSALQIQDELTLSKQAAEKRFSDLQWALESAENERKSLGEQVAQLGTDIQDTTRENESLEINLKAIKEKLAAKVEEASAALKESEEKTRQLTPLQNQVEKTQRQLLDSESQVRQKNSQLEKLRIALKNERNRREELGTKQRADREGSDHRIAELTTQLDARVKRLKEVELLHNSRVTEQNKLLNQRNKTIKALEASLIESRRDNQELQDTMKKALVKEETKRSLIFNEFQKLRKEIRVMCRIKPPTRHDGAILEYETSEGKFHSKPAGLEIISQKSLYGTTTQVEDRSKHYHFDRVFEAQDTNEDVWLEISQFVQSFIEGRQVTIFCYGQTATGKTYTMSNSDHAVDPNGDAILTNEGIMPRSKALIFEEANRRREKGWSIAIRGCCYEVYVKEIRQLLPNNQVKTKSLDPTGPPWWHVRDPEYQSLKSVEDFDNMFESAMESRTFAETTSNSNSSRSHFILYLEFEAKSPTMKKANKGILCLVDLAGSEDPHKASALDDQSIPRGGSGSGASEDAEKKKIREQRLREGIAINQSLRVLRKSIPKIRNPTAPSGKPTLEGGDEESSTLAKLLGPCLGRESMVLMFVMINLGVDSLSETKATLESGKEIAGVKLSAKKILPPLNPDGTPMTDGKRSEAVKSPTTPRKPGFNSGSRIPRFQG</sequence>
<dbReference type="Pfam" id="PF00225">
    <property type="entry name" value="Kinesin"/>
    <property type="match status" value="2"/>
</dbReference>
<dbReference type="GO" id="GO:0003777">
    <property type="term" value="F:microtubule motor activity"/>
    <property type="evidence" value="ECO:0007669"/>
    <property type="project" value="InterPro"/>
</dbReference>
<dbReference type="InterPro" id="IPR001752">
    <property type="entry name" value="Kinesin_motor_dom"/>
</dbReference>
<dbReference type="GO" id="GO:0015630">
    <property type="term" value="C:microtubule cytoskeleton"/>
    <property type="evidence" value="ECO:0007669"/>
    <property type="project" value="TreeGrafter"/>
</dbReference>
<dbReference type="Gene3D" id="3.40.850.10">
    <property type="entry name" value="Kinesin motor domain"/>
    <property type="match status" value="1"/>
</dbReference>
<dbReference type="PANTHER" id="PTHR47972">
    <property type="entry name" value="KINESIN-LIKE PROTEIN KLP-3"/>
    <property type="match status" value="1"/>
</dbReference>
<evidence type="ECO:0000256" key="3">
    <source>
        <dbReference type="SAM" id="MobiDB-lite"/>
    </source>
</evidence>
<comment type="similarity">
    <text evidence="1">Belongs to the TRAFAC class myosin-kinesin ATPase superfamily. Kinesin family.</text>
</comment>
<feature type="region of interest" description="Disordered" evidence="3">
    <location>
        <begin position="1245"/>
        <end position="1267"/>
    </location>
</feature>
<dbReference type="GO" id="GO:0007018">
    <property type="term" value="P:microtubule-based movement"/>
    <property type="evidence" value="ECO:0007669"/>
    <property type="project" value="InterPro"/>
</dbReference>
<dbReference type="GO" id="GO:0005524">
    <property type="term" value="F:ATP binding"/>
    <property type="evidence" value="ECO:0007669"/>
    <property type="project" value="UniProtKB-UniRule"/>
</dbReference>
<dbReference type="OrthoDB" id="3176171at2759"/>
<keyword evidence="1" id="KW-0505">Motor protein</keyword>
<evidence type="ECO:0000259" key="4">
    <source>
        <dbReference type="PROSITE" id="PS50067"/>
    </source>
</evidence>
<evidence type="ECO:0000313" key="5">
    <source>
        <dbReference type="EMBL" id="TGJ85816.1"/>
    </source>
</evidence>
<dbReference type="PANTHER" id="PTHR47972:SF28">
    <property type="entry name" value="KINESIN-LIKE PROTEIN KLP-3"/>
    <property type="match status" value="1"/>
</dbReference>
<dbReference type="EMBL" id="SKBN01000038">
    <property type="protein sequence ID" value="TGJ85816.1"/>
    <property type="molecule type" value="Genomic_DNA"/>
</dbReference>
<feature type="binding site" evidence="1">
    <location>
        <begin position="1031"/>
        <end position="1038"/>
    </location>
    <ligand>
        <name>ATP</name>
        <dbReference type="ChEBI" id="CHEBI:30616"/>
    </ligand>
</feature>
<accession>A0A4Z0Z8U7</accession>
<reference evidence="5 6" key="1">
    <citation type="submission" date="2019-03" db="EMBL/GenBank/DDBJ databases">
        <title>Draft genome sequence of Xylaria hypoxylon DSM 108379, a ubiquitous saprotrophic-parasitic fungi on hardwood.</title>
        <authorList>
            <person name="Buettner E."/>
            <person name="Leonhardt S."/>
            <person name="Gebauer A.M."/>
            <person name="Liers C."/>
            <person name="Hofrichter M."/>
            <person name="Kellner H."/>
        </authorList>
    </citation>
    <scope>NUCLEOTIDE SEQUENCE [LARGE SCALE GENOMIC DNA]</scope>
    <source>
        <strain evidence="5 6">DSM 108379</strain>
    </source>
</reference>
<dbReference type="SMART" id="SM00129">
    <property type="entry name" value="KISc"/>
    <property type="match status" value="1"/>
</dbReference>
<name>A0A4Z0Z8U7_9PEZI</name>
<dbReference type="Proteomes" id="UP000297716">
    <property type="component" value="Unassembled WGS sequence"/>
</dbReference>
<keyword evidence="1" id="KW-0067">ATP-binding</keyword>
<keyword evidence="6" id="KW-1185">Reference proteome</keyword>
<feature type="region of interest" description="Disordered" evidence="3">
    <location>
        <begin position="1320"/>
        <end position="1362"/>
    </location>
</feature>
<feature type="region of interest" description="Disordered" evidence="3">
    <location>
        <begin position="832"/>
        <end position="851"/>
    </location>
</feature>
<dbReference type="STRING" id="37992.A0A4Z0Z8U7"/>
<keyword evidence="2" id="KW-0175">Coiled coil</keyword>